<comment type="function">
    <text evidence="3">Is involved in the conjugation of reduced glutathione to a wide number of exogenous and endogenous hydrophobic electrophiles.</text>
</comment>
<dbReference type="PANTHER" id="PTHR11260">
    <property type="entry name" value="GLUTATHIONE S-TRANSFERASE, GST, SUPERFAMILY, GST DOMAIN CONTAINING"/>
    <property type="match status" value="1"/>
</dbReference>
<comment type="subcellular location">
    <subcellularLocation>
        <location evidence="3">Cytoplasm</location>
        <location evidence="3">Cytosol</location>
    </subcellularLocation>
</comment>
<dbReference type="InterPro" id="IPR004045">
    <property type="entry name" value="Glutathione_S-Trfase_N"/>
</dbReference>
<dbReference type="SFLD" id="SFLDG00358">
    <property type="entry name" value="Main_(cytGST)"/>
    <property type="match status" value="1"/>
</dbReference>
<dbReference type="InterPro" id="IPR036282">
    <property type="entry name" value="Glutathione-S-Trfase_C_sf"/>
</dbReference>
<dbReference type="PANTHER" id="PTHR11260:SF676">
    <property type="entry name" value="GLUTATHIONE S-TRANSFERASE U8"/>
    <property type="match status" value="1"/>
</dbReference>
<dbReference type="EMBL" id="KI397513">
    <property type="protein sequence ID" value="ERM94461.1"/>
    <property type="molecule type" value="Genomic_DNA"/>
</dbReference>
<sequence length="186" mass="21334">MTSLEKFEGVKILGTWTSPFCLRVELALNLKGISYEYIEQDLRNKSPLLLQLNPVHKKAPVLIHNDKAISESLIILEYIDETWQKIAPLVPENAYKKALVRFWADFFERKVIETTIEFTENLKVFEHGVQKDFEGENPFFNGEIPGFLGVVVCSLSSWIKVLEMVSGERLVVTEKTCVLFMASCFQ</sequence>
<keyword evidence="6" id="KW-1185">Reference proteome</keyword>
<dbReference type="Pfam" id="PF02798">
    <property type="entry name" value="GST_N"/>
    <property type="match status" value="1"/>
</dbReference>
<dbReference type="InterPro" id="IPR040079">
    <property type="entry name" value="Glutathione_S-Trfase"/>
</dbReference>
<dbReference type="Gene3D" id="1.20.1050.10">
    <property type="match status" value="1"/>
</dbReference>
<dbReference type="PROSITE" id="PS50404">
    <property type="entry name" value="GST_NTER"/>
    <property type="match status" value="1"/>
</dbReference>
<evidence type="ECO:0000313" key="5">
    <source>
        <dbReference type="EMBL" id="ERM94461.1"/>
    </source>
</evidence>
<evidence type="ECO:0000256" key="1">
    <source>
        <dbReference type="ARBA" id="ARBA00022679"/>
    </source>
</evidence>
<dbReference type="STRING" id="13333.W1NG46"/>
<dbReference type="HOGENOM" id="CLU_011226_18_2_1"/>
<dbReference type="GO" id="GO:0005737">
    <property type="term" value="C:cytoplasm"/>
    <property type="evidence" value="ECO:0000318"/>
    <property type="project" value="GO_Central"/>
</dbReference>
<organism evidence="5 6">
    <name type="scientific">Amborella trichopoda</name>
    <dbReference type="NCBI Taxonomy" id="13333"/>
    <lineage>
        <taxon>Eukaryota</taxon>
        <taxon>Viridiplantae</taxon>
        <taxon>Streptophyta</taxon>
        <taxon>Embryophyta</taxon>
        <taxon>Tracheophyta</taxon>
        <taxon>Spermatophyta</taxon>
        <taxon>Magnoliopsida</taxon>
        <taxon>Amborellales</taxon>
        <taxon>Amborellaceae</taxon>
        <taxon>Amborella</taxon>
    </lineage>
</organism>
<evidence type="ECO:0000256" key="2">
    <source>
        <dbReference type="ARBA" id="ARBA00047960"/>
    </source>
</evidence>
<keyword evidence="1 3" id="KW-0808">Transferase</keyword>
<feature type="domain" description="GST N-terminal" evidence="4">
    <location>
        <begin position="8"/>
        <end position="87"/>
    </location>
</feature>
<dbReference type="SFLD" id="SFLDG01152">
    <property type="entry name" value="Main.3:_Omega-_and_Tau-like"/>
    <property type="match status" value="1"/>
</dbReference>
<dbReference type="EC" id="2.5.1.18" evidence="3"/>
<dbReference type="SFLD" id="SFLDS00019">
    <property type="entry name" value="Glutathione_Transferase_(cytos"/>
    <property type="match status" value="1"/>
</dbReference>
<accession>W1NG46</accession>
<dbReference type="OMA" id="TTIEFTE"/>
<dbReference type="GO" id="GO:0005829">
    <property type="term" value="C:cytosol"/>
    <property type="evidence" value="ECO:0007669"/>
    <property type="project" value="UniProtKB-SubCell"/>
</dbReference>
<evidence type="ECO:0000256" key="3">
    <source>
        <dbReference type="RuleBase" id="RU369102"/>
    </source>
</evidence>
<dbReference type="AlphaFoldDB" id="W1NG46"/>
<dbReference type="CDD" id="cd03058">
    <property type="entry name" value="GST_N_Tau"/>
    <property type="match status" value="1"/>
</dbReference>
<comment type="similarity">
    <text evidence="3">Belongs to the GST superfamily.</text>
</comment>
<dbReference type="GO" id="GO:0006749">
    <property type="term" value="P:glutathione metabolic process"/>
    <property type="evidence" value="ECO:0000318"/>
    <property type="project" value="GO_Central"/>
</dbReference>
<dbReference type="GO" id="GO:0004364">
    <property type="term" value="F:glutathione transferase activity"/>
    <property type="evidence" value="ECO:0000318"/>
    <property type="project" value="GO_Central"/>
</dbReference>
<dbReference type="Gene3D" id="3.40.30.10">
    <property type="entry name" value="Glutaredoxin"/>
    <property type="match status" value="1"/>
</dbReference>
<dbReference type="InterPro" id="IPR045073">
    <property type="entry name" value="Omega/Tau-like"/>
</dbReference>
<keyword evidence="3" id="KW-0963">Cytoplasm</keyword>
<evidence type="ECO:0000313" key="6">
    <source>
        <dbReference type="Proteomes" id="UP000017836"/>
    </source>
</evidence>
<name>W1NG46_AMBTC</name>
<comment type="catalytic activity">
    <reaction evidence="2 3">
        <text>RX + glutathione = an S-substituted glutathione + a halide anion + H(+)</text>
        <dbReference type="Rhea" id="RHEA:16437"/>
        <dbReference type="ChEBI" id="CHEBI:15378"/>
        <dbReference type="ChEBI" id="CHEBI:16042"/>
        <dbReference type="ChEBI" id="CHEBI:17792"/>
        <dbReference type="ChEBI" id="CHEBI:57925"/>
        <dbReference type="ChEBI" id="CHEBI:90779"/>
        <dbReference type="EC" id="2.5.1.18"/>
    </reaction>
</comment>
<reference evidence="6" key="1">
    <citation type="journal article" date="2013" name="Science">
        <title>The Amborella genome and the evolution of flowering plants.</title>
        <authorList>
            <consortium name="Amborella Genome Project"/>
        </authorList>
    </citation>
    <scope>NUCLEOTIDE SEQUENCE [LARGE SCALE GENOMIC DNA]</scope>
</reference>
<gene>
    <name evidence="5" type="ORF">AMTR_s00010p00260290</name>
</gene>
<dbReference type="Proteomes" id="UP000017836">
    <property type="component" value="Unassembled WGS sequence"/>
</dbReference>
<dbReference type="SUPFAM" id="SSF52833">
    <property type="entry name" value="Thioredoxin-like"/>
    <property type="match status" value="1"/>
</dbReference>
<protein>
    <recommendedName>
        <fullName evidence="3">Glutathione S-transferase</fullName>
        <ecNumber evidence="3">2.5.1.18</ecNumber>
    </recommendedName>
</protein>
<evidence type="ECO:0000259" key="4">
    <source>
        <dbReference type="PROSITE" id="PS50404"/>
    </source>
</evidence>
<dbReference type="Gramene" id="ERM94461">
    <property type="protein sequence ID" value="ERM94461"/>
    <property type="gene ID" value="AMTR_s00010p00260290"/>
</dbReference>
<dbReference type="InterPro" id="IPR036249">
    <property type="entry name" value="Thioredoxin-like_sf"/>
</dbReference>
<proteinExistence type="inferred from homology"/>
<dbReference type="SUPFAM" id="SSF47616">
    <property type="entry name" value="GST C-terminal domain-like"/>
    <property type="match status" value="1"/>
</dbReference>
<dbReference type="eggNOG" id="KOG0406">
    <property type="taxonomic scope" value="Eukaryota"/>
</dbReference>
<dbReference type="FunFam" id="3.40.30.10:FF:000014">
    <property type="entry name" value="Tau class glutathione S-transferase"/>
    <property type="match status" value="1"/>
</dbReference>